<dbReference type="EC" id="3.1.4.-" evidence="6"/>
<feature type="region of interest" description="Disordered" evidence="7">
    <location>
        <begin position="522"/>
        <end position="545"/>
    </location>
</feature>
<name>A0AAD5SC46_9FUNG</name>
<organism evidence="10 11">
    <name type="scientific">Rhizophlyctis rosea</name>
    <dbReference type="NCBI Taxonomy" id="64517"/>
    <lineage>
        <taxon>Eukaryota</taxon>
        <taxon>Fungi</taxon>
        <taxon>Fungi incertae sedis</taxon>
        <taxon>Chytridiomycota</taxon>
        <taxon>Chytridiomycota incertae sedis</taxon>
        <taxon>Chytridiomycetes</taxon>
        <taxon>Rhizophlyctidales</taxon>
        <taxon>Rhizophlyctidaceae</taxon>
        <taxon>Rhizophlyctis</taxon>
    </lineage>
</organism>
<feature type="binding site" evidence="5">
    <location>
        <position position="665"/>
    </location>
    <ligand>
        <name>Zn(2+)</name>
        <dbReference type="ChEBI" id="CHEBI:29105"/>
        <label>1</label>
    </ligand>
</feature>
<dbReference type="Gene3D" id="1.10.1300.10">
    <property type="entry name" value="3'5'-cyclic nucleotide phosphodiesterase, catalytic domain"/>
    <property type="match status" value="1"/>
</dbReference>
<dbReference type="CDD" id="cd00077">
    <property type="entry name" value="HDc"/>
    <property type="match status" value="1"/>
</dbReference>
<comment type="cofactor">
    <cofactor evidence="6">
        <name>a divalent metal cation</name>
        <dbReference type="ChEBI" id="CHEBI:60240"/>
    </cofactor>
    <text evidence="6">Binds 2 divalent metal cations per subunit. Site 1 may preferentially bind zinc ions, while site 2 has a preference for magnesium and/or manganese ions.</text>
</comment>
<feature type="compositionally biased region" description="Polar residues" evidence="7">
    <location>
        <begin position="525"/>
        <end position="536"/>
    </location>
</feature>
<feature type="binding site" evidence="4">
    <location>
        <position position="815"/>
    </location>
    <ligand>
        <name>AMP</name>
        <dbReference type="ChEBI" id="CHEBI:456215"/>
    </ligand>
</feature>
<keyword evidence="2 6" id="KW-0378">Hydrolase</keyword>
<sequence>MASKRESLTAWRPGQGMGTNPRSSRHFSQQSPLPVPDLPALPERPTPAINSANRSSHRSSNNPINNPAYRWDDPRWTPPKHASAVVADLPYNLNRFSRNSCYTDSTATKGRRISNYRDSRSPLLRFWDSLRPRSRSDHYPSHELSTSRTATEDYTPYLSSKRPHSALSLPNTSTNGAEQYQERDPFGALLNHQTVGKEAFSKWTLSFHDRQVEATYRKYFLDRTLPLWKKFAFITIIATIILQSVMITQYTQPNRFSTPVLDFLLVGIGGVIPLSVLTCTVFLIRKETLAHTIHLISLAVLFIVGPIVTCGRAGFDSRTDEYTASFTAPIYIFELVACVFFCRLRFTYAVIAVLVAIPTWFGVFGKGVFVDGVSEEADPHAWHLRPEFVFSATAMGLASLVICFIAYDVERNFRMQYLSDQRFITINSKLKKQLKGLQRTYVSRIADLDSPLEKAIYGIKYLMASPYVSAEHLKTMDMVMGCLNSPNLMAPDLDQQVKRGQVEVDDEQEKWLFSEIARRKGYVGDSSSEGGSSITKFRNDPDSKSTDHLIASYNDPCHSHTNSVATLATMPPSPSSAYPNDIVRIEDYYTEGTIPLLTKVEEYNWPIFEFAAVTNERPLLVLSHHLIVQSGLACRLNLPVDKFMRFMNEIEMGYHADLTFHNSIHAADVLHCIHHLSRLTPMSQVFTDLENLALYLAASIHDFDHPGVNNHFLIATSDRRAMLYNDKSVLENHHCASAFEVLQRDGCNFLSGLDKKSWRALRENVVDMVLATDLAQHFSLLTMFKKKVLAGDSFDPVGQREDRSLLMQMLMKCSDVSNPTKSWPIYSEWITRITEEFFAQGDKERALGLPVSPFCNRDSATAHNPTSSQKSFIEFIVAPLFEAFGQWCDLGEVREGLEASRARFSNAPPTPHVKPVDGSVSDGKRVQVPPLPMPAPLPQAALSAAGKPAAPVMNPQKYLRRNNSVPANLAEIKKSKDEGRDAGGMAIRISHLSKSEGGEQPALIRLVEEEEKEKVGIPILGRAKTLGGAMPDKR</sequence>
<proteinExistence type="inferred from homology"/>
<evidence type="ECO:0000256" key="8">
    <source>
        <dbReference type="SAM" id="Phobius"/>
    </source>
</evidence>
<dbReference type="InterPro" id="IPR036971">
    <property type="entry name" value="PDEase_catalytic_dom_sf"/>
</dbReference>
<dbReference type="SUPFAM" id="SSF109604">
    <property type="entry name" value="HD-domain/PDEase-like"/>
    <property type="match status" value="1"/>
</dbReference>
<feature type="transmembrane region" description="Helical" evidence="8">
    <location>
        <begin position="388"/>
        <end position="407"/>
    </location>
</feature>
<feature type="binding site" evidence="4">
    <location>
        <position position="869"/>
    </location>
    <ligand>
        <name>AMP</name>
        <dbReference type="ChEBI" id="CHEBI:456215"/>
    </ligand>
</feature>
<feature type="region of interest" description="Disordered" evidence="7">
    <location>
        <begin position="134"/>
        <end position="178"/>
    </location>
</feature>
<protein>
    <recommendedName>
        <fullName evidence="6">Phosphodiesterase</fullName>
        <ecNumber evidence="6">3.1.4.-</ecNumber>
    </recommendedName>
</protein>
<dbReference type="PANTHER" id="PTHR11347">
    <property type="entry name" value="CYCLIC NUCLEOTIDE PHOSPHODIESTERASE"/>
    <property type="match status" value="1"/>
</dbReference>
<keyword evidence="11" id="KW-1185">Reference proteome</keyword>
<dbReference type="GO" id="GO:0046872">
    <property type="term" value="F:metal ion binding"/>
    <property type="evidence" value="ECO:0007669"/>
    <property type="project" value="UniProtKB-KW"/>
</dbReference>
<dbReference type="InterPro" id="IPR023088">
    <property type="entry name" value="PDEase"/>
</dbReference>
<dbReference type="AlphaFoldDB" id="A0AAD5SC46"/>
<feature type="binding site" evidence="5">
    <location>
        <position position="702"/>
    </location>
    <ligand>
        <name>Zn(2+)</name>
        <dbReference type="ChEBI" id="CHEBI:29105"/>
        <label>1</label>
    </ligand>
</feature>
<feature type="transmembrane region" description="Helical" evidence="8">
    <location>
        <begin position="231"/>
        <end position="251"/>
    </location>
</feature>
<feature type="active site" description="Proton donor" evidence="3">
    <location>
        <position position="661"/>
    </location>
</feature>
<reference evidence="10" key="1">
    <citation type="submission" date="2020-05" db="EMBL/GenBank/DDBJ databases">
        <title>Phylogenomic resolution of chytrid fungi.</title>
        <authorList>
            <person name="Stajich J.E."/>
            <person name="Amses K."/>
            <person name="Simmons R."/>
            <person name="Seto K."/>
            <person name="Myers J."/>
            <person name="Bonds A."/>
            <person name="Quandt C.A."/>
            <person name="Barry K."/>
            <person name="Liu P."/>
            <person name="Grigoriev I."/>
            <person name="Longcore J.E."/>
            <person name="James T.Y."/>
        </authorList>
    </citation>
    <scope>NUCLEOTIDE SEQUENCE</scope>
    <source>
        <strain evidence="10">JEL0318</strain>
    </source>
</reference>
<dbReference type="EMBL" id="JADGJD010000535">
    <property type="protein sequence ID" value="KAJ3050263.1"/>
    <property type="molecule type" value="Genomic_DNA"/>
</dbReference>
<dbReference type="InterPro" id="IPR002073">
    <property type="entry name" value="PDEase_catalytic_dom"/>
</dbReference>
<feature type="binding site" evidence="4">
    <location>
        <begin position="661"/>
        <end position="665"/>
    </location>
    <ligand>
        <name>AMP</name>
        <dbReference type="ChEBI" id="CHEBI:456215"/>
    </ligand>
</feature>
<comment type="similarity">
    <text evidence="6">Belongs to the cyclic nucleotide phosphodiesterase family.</text>
</comment>
<dbReference type="SMART" id="SM00471">
    <property type="entry name" value="HDc"/>
    <property type="match status" value="1"/>
</dbReference>
<dbReference type="PROSITE" id="PS00126">
    <property type="entry name" value="PDEASE_I_1"/>
    <property type="match status" value="1"/>
</dbReference>
<feature type="transmembrane region" description="Helical" evidence="8">
    <location>
        <begin position="348"/>
        <end position="368"/>
    </location>
</feature>
<evidence type="ECO:0000313" key="11">
    <source>
        <dbReference type="Proteomes" id="UP001212841"/>
    </source>
</evidence>
<feature type="binding site" evidence="5">
    <location>
        <position position="815"/>
    </location>
    <ligand>
        <name>Zn(2+)</name>
        <dbReference type="ChEBI" id="CHEBI:29105"/>
        <label>1</label>
    </ligand>
</feature>
<keyword evidence="8" id="KW-0472">Membrane</keyword>
<feature type="compositionally biased region" description="Polar residues" evidence="7">
    <location>
        <begin position="18"/>
        <end position="32"/>
    </location>
</feature>
<feature type="domain" description="PDEase" evidence="9">
    <location>
        <begin position="574"/>
        <end position="911"/>
    </location>
</feature>
<evidence type="ECO:0000313" key="10">
    <source>
        <dbReference type="EMBL" id="KAJ3050263.1"/>
    </source>
</evidence>
<feature type="transmembrane region" description="Helical" evidence="8">
    <location>
        <begin position="295"/>
        <end position="315"/>
    </location>
</feature>
<dbReference type="InterPro" id="IPR023174">
    <property type="entry name" value="PDEase_CS"/>
</dbReference>
<dbReference type="PRINTS" id="PR00387">
    <property type="entry name" value="PDIESTERASE1"/>
</dbReference>
<gene>
    <name evidence="10" type="primary">PDE4D</name>
    <name evidence="10" type="ORF">HK097_008772</name>
</gene>
<comment type="caution">
    <text evidence="10">The sequence shown here is derived from an EMBL/GenBank/DDBJ whole genome shotgun (WGS) entry which is preliminary data.</text>
</comment>
<evidence type="ECO:0000256" key="6">
    <source>
        <dbReference type="RuleBase" id="RU363067"/>
    </source>
</evidence>
<feature type="transmembrane region" description="Helical" evidence="8">
    <location>
        <begin position="263"/>
        <end position="283"/>
    </location>
</feature>
<feature type="compositionally biased region" description="Pro residues" evidence="7">
    <location>
        <begin position="33"/>
        <end position="45"/>
    </location>
</feature>
<evidence type="ECO:0000256" key="1">
    <source>
        <dbReference type="ARBA" id="ARBA00022723"/>
    </source>
</evidence>
<keyword evidence="8" id="KW-1133">Transmembrane helix</keyword>
<dbReference type="PROSITE" id="PS51845">
    <property type="entry name" value="PDEASE_I_2"/>
    <property type="match status" value="1"/>
</dbReference>
<keyword evidence="8" id="KW-0812">Transmembrane</keyword>
<feature type="binding site" evidence="5">
    <location>
        <position position="701"/>
    </location>
    <ligand>
        <name>Zn(2+)</name>
        <dbReference type="ChEBI" id="CHEBI:29105"/>
        <label>1</label>
    </ligand>
</feature>
<feature type="binding site" evidence="4">
    <location>
        <position position="702"/>
    </location>
    <ligand>
        <name>AMP</name>
        <dbReference type="ChEBI" id="CHEBI:456215"/>
    </ligand>
</feature>
<dbReference type="GO" id="GO:0004114">
    <property type="term" value="F:3',5'-cyclic-nucleotide phosphodiesterase activity"/>
    <property type="evidence" value="ECO:0007669"/>
    <property type="project" value="InterPro"/>
</dbReference>
<feature type="compositionally biased region" description="Polar residues" evidence="7">
    <location>
        <begin position="168"/>
        <end position="178"/>
    </location>
</feature>
<feature type="binding site" evidence="5">
    <location>
        <position position="702"/>
    </location>
    <ligand>
        <name>Zn(2+)</name>
        <dbReference type="ChEBI" id="CHEBI:29105"/>
        <label>2</label>
    </ligand>
</feature>
<dbReference type="InterPro" id="IPR003607">
    <property type="entry name" value="HD/PDEase_dom"/>
</dbReference>
<evidence type="ECO:0000256" key="3">
    <source>
        <dbReference type="PIRSR" id="PIRSR623088-1"/>
    </source>
</evidence>
<dbReference type="Pfam" id="PF00233">
    <property type="entry name" value="PDEase_I"/>
    <property type="match status" value="1"/>
</dbReference>
<evidence type="ECO:0000256" key="4">
    <source>
        <dbReference type="PIRSR" id="PIRSR623088-2"/>
    </source>
</evidence>
<evidence type="ECO:0000256" key="7">
    <source>
        <dbReference type="SAM" id="MobiDB-lite"/>
    </source>
</evidence>
<feature type="compositionally biased region" description="Low complexity" evidence="7">
    <location>
        <begin position="48"/>
        <end position="67"/>
    </location>
</feature>
<evidence type="ECO:0000259" key="9">
    <source>
        <dbReference type="PROSITE" id="PS51845"/>
    </source>
</evidence>
<dbReference type="Proteomes" id="UP001212841">
    <property type="component" value="Unassembled WGS sequence"/>
</dbReference>
<evidence type="ECO:0000256" key="5">
    <source>
        <dbReference type="PIRSR" id="PIRSR623088-3"/>
    </source>
</evidence>
<feature type="region of interest" description="Disordered" evidence="7">
    <location>
        <begin position="1"/>
        <end position="72"/>
    </location>
</feature>
<dbReference type="GO" id="GO:0007165">
    <property type="term" value="P:signal transduction"/>
    <property type="evidence" value="ECO:0007669"/>
    <property type="project" value="InterPro"/>
</dbReference>
<evidence type="ECO:0000256" key="2">
    <source>
        <dbReference type="ARBA" id="ARBA00022801"/>
    </source>
</evidence>
<keyword evidence="1 5" id="KW-0479">Metal-binding</keyword>
<feature type="transmembrane region" description="Helical" evidence="8">
    <location>
        <begin position="321"/>
        <end position="341"/>
    </location>
</feature>
<accession>A0AAD5SC46</accession>